<organism evidence="2 5">
    <name type="scientific">Pectobacterium betavasculorum</name>
    <dbReference type="NCBI Taxonomy" id="55207"/>
    <lineage>
        <taxon>Bacteria</taxon>
        <taxon>Pseudomonadati</taxon>
        <taxon>Pseudomonadota</taxon>
        <taxon>Gammaproteobacteria</taxon>
        <taxon>Enterobacterales</taxon>
        <taxon>Pectobacteriaceae</taxon>
        <taxon>Pectobacterium</taxon>
    </lineage>
</organism>
<evidence type="ECO:0000256" key="1">
    <source>
        <dbReference type="SAM" id="SignalP"/>
    </source>
</evidence>
<evidence type="ECO:0008006" key="6">
    <source>
        <dbReference type="Google" id="ProtNLM"/>
    </source>
</evidence>
<feature type="signal peptide" evidence="1">
    <location>
        <begin position="1"/>
        <end position="18"/>
    </location>
</feature>
<evidence type="ECO:0000313" key="3">
    <source>
        <dbReference type="EMBL" id="KFX20097.1"/>
    </source>
</evidence>
<evidence type="ECO:0000313" key="4">
    <source>
        <dbReference type="Proteomes" id="UP000032869"/>
    </source>
</evidence>
<gene>
    <name evidence="3" type="ORF">JV35_11585</name>
    <name evidence="2" type="ORF">KP22_14535</name>
</gene>
<name>A0A093SX15_9GAMM</name>
<protein>
    <recommendedName>
        <fullName evidence="6">Lipoprotein</fullName>
    </recommendedName>
</protein>
<dbReference type="RefSeq" id="WP_039304383.1">
    <property type="nucleotide sequence ID" value="NZ_JAODTE010000005.1"/>
</dbReference>
<dbReference type="Proteomes" id="UP000032874">
    <property type="component" value="Unassembled WGS sequence"/>
</dbReference>
<dbReference type="EMBL" id="JQHM01000006">
    <property type="protein sequence ID" value="KFX04062.1"/>
    <property type="molecule type" value="Genomic_DNA"/>
</dbReference>
<proteinExistence type="predicted"/>
<evidence type="ECO:0000313" key="5">
    <source>
        <dbReference type="Proteomes" id="UP000032874"/>
    </source>
</evidence>
<keyword evidence="4" id="KW-1185">Reference proteome</keyword>
<keyword evidence="1" id="KW-0732">Signal</keyword>
<reference evidence="4 5" key="1">
    <citation type="submission" date="2014-08" db="EMBL/GenBank/DDBJ databases">
        <title>Genome sequences of NCPPB Pectobacterium isolates.</title>
        <authorList>
            <person name="Glover R.H."/>
            <person name="Sapp M."/>
            <person name="Elphinstone J."/>
        </authorList>
    </citation>
    <scope>NUCLEOTIDE SEQUENCE [LARGE SCALE GENOMIC DNA]</scope>
    <source>
        <strain evidence="3 4">NCPPB 2793</strain>
        <strain evidence="2 5">NCPPB 2795</strain>
    </source>
</reference>
<dbReference type="AlphaFoldDB" id="A0A093SX15"/>
<comment type="caution">
    <text evidence="2">The sequence shown here is derived from an EMBL/GenBank/DDBJ whole genome shotgun (WGS) entry which is preliminary data.</text>
</comment>
<dbReference type="EMBL" id="JQHL01000004">
    <property type="protein sequence ID" value="KFX20097.1"/>
    <property type="molecule type" value="Genomic_DNA"/>
</dbReference>
<dbReference type="STRING" id="55207.KP22_14535"/>
<feature type="chain" id="PRO_5001887547" description="Lipoprotein" evidence="1">
    <location>
        <begin position="19"/>
        <end position="276"/>
    </location>
</feature>
<evidence type="ECO:0000313" key="2">
    <source>
        <dbReference type="EMBL" id="KFX04062.1"/>
    </source>
</evidence>
<dbReference type="Proteomes" id="UP000032869">
    <property type="component" value="Unassembled WGS sequence"/>
</dbReference>
<accession>A0A093SX15</accession>
<sequence length="276" mass="30832">MRTLLSLLLLGVTCVSQAAERNDIPSCYSFAKLDQHRPADSGRELVVIVDQTVKVPVDLKKSVWNQVVRYVQPGDHVVMYQFSALLQDNYMKRVFDGKLEMPFTDQKVRNSLGMDSLKSLDGCLVQQRQFFAQNIGKKMAESFAERGDNIAKSEIMDSLKRIGDDLKETSAASKTILLVSDMLENSEFGSFYSNNSIRLLEPEKEMARAGKQDLVANFAGANVYIAGAGLIDTDSKNNYRSGKVMQQLEVFWRQYFAASKATVVSFGAPELTVDLK</sequence>
<dbReference type="eggNOG" id="ENOG502Z7ZZ">
    <property type="taxonomic scope" value="Bacteria"/>
</dbReference>
<dbReference type="OrthoDB" id="5365915at2"/>